<feature type="domain" description="NAD-dependent epimerase/dehydratase" evidence="3">
    <location>
        <begin position="380"/>
        <end position="463"/>
    </location>
</feature>
<feature type="compositionally biased region" description="Basic and acidic residues" evidence="2">
    <location>
        <begin position="634"/>
        <end position="648"/>
    </location>
</feature>
<dbReference type="OrthoDB" id="331544at2759"/>
<dbReference type="AlphaFoldDB" id="A0A200R9R3"/>
<dbReference type="Gene3D" id="3.40.50.720">
    <property type="entry name" value="NAD(P)-binding Rossmann-like Domain"/>
    <property type="match status" value="2"/>
</dbReference>
<evidence type="ECO:0000313" key="6">
    <source>
        <dbReference type="Proteomes" id="UP000195402"/>
    </source>
</evidence>
<feature type="domain" description="NAD-dependent epimerase/dehydratase" evidence="3">
    <location>
        <begin position="20"/>
        <end position="295"/>
    </location>
</feature>
<dbReference type="InParanoid" id="A0A200R9R3"/>
<keyword evidence="6" id="KW-1185">Reference proteome</keyword>
<comment type="caution">
    <text evidence="5">The sequence shown here is derived from an EMBL/GenBank/DDBJ whole genome shotgun (WGS) entry which is preliminary data.</text>
</comment>
<feature type="region of interest" description="Disordered" evidence="2">
    <location>
        <begin position="634"/>
        <end position="686"/>
    </location>
</feature>
<dbReference type="PANTHER" id="PTHR43245">
    <property type="entry name" value="BIFUNCTIONAL POLYMYXIN RESISTANCE PROTEIN ARNA"/>
    <property type="match status" value="1"/>
</dbReference>
<dbReference type="Proteomes" id="UP000195402">
    <property type="component" value="Unassembled WGS sequence"/>
</dbReference>
<reference evidence="5 6" key="1">
    <citation type="journal article" date="2017" name="Mol. Plant">
        <title>The Genome of Medicinal Plant Macleaya cordata Provides New Insights into Benzylisoquinoline Alkaloids Metabolism.</title>
        <authorList>
            <person name="Liu X."/>
            <person name="Liu Y."/>
            <person name="Huang P."/>
            <person name="Ma Y."/>
            <person name="Qing Z."/>
            <person name="Tang Q."/>
            <person name="Cao H."/>
            <person name="Cheng P."/>
            <person name="Zheng Y."/>
            <person name="Yuan Z."/>
            <person name="Zhou Y."/>
            <person name="Liu J."/>
            <person name="Tang Z."/>
            <person name="Zhuo Y."/>
            <person name="Zhang Y."/>
            <person name="Yu L."/>
            <person name="Huang J."/>
            <person name="Yang P."/>
            <person name="Peng Q."/>
            <person name="Zhang J."/>
            <person name="Jiang W."/>
            <person name="Zhang Z."/>
            <person name="Lin K."/>
            <person name="Ro D.K."/>
            <person name="Chen X."/>
            <person name="Xiong X."/>
            <person name="Shang Y."/>
            <person name="Huang S."/>
            <person name="Zeng J."/>
        </authorList>
    </citation>
    <scope>NUCLEOTIDE SEQUENCE [LARGE SCALE GENOMIC DNA]</scope>
    <source>
        <strain evidence="6">cv. BLH2017</strain>
        <tissue evidence="5">Root</tissue>
    </source>
</reference>
<accession>A0A200R9R3</accession>
<evidence type="ECO:0000256" key="1">
    <source>
        <dbReference type="ARBA" id="ARBA00023027"/>
    </source>
</evidence>
<organism evidence="5 6">
    <name type="scientific">Macleaya cordata</name>
    <name type="common">Five-seeded plume-poppy</name>
    <name type="synonym">Bocconia cordata</name>
    <dbReference type="NCBI Taxonomy" id="56857"/>
    <lineage>
        <taxon>Eukaryota</taxon>
        <taxon>Viridiplantae</taxon>
        <taxon>Streptophyta</taxon>
        <taxon>Embryophyta</taxon>
        <taxon>Tracheophyta</taxon>
        <taxon>Spermatophyta</taxon>
        <taxon>Magnoliopsida</taxon>
        <taxon>Ranunculales</taxon>
        <taxon>Papaveraceae</taxon>
        <taxon>Papaveroideae</taxon>
        <taxon>Macleaya</taxon>
    </lineage>
</organism>
<dbReference type="SUPFAM" id="SSF51735">
    <property type="entry name" value="NAD(P)-binding Rossmann-fold domains"/>
    <property type="match status" value="2"/>
</dbReference>
<dbReference type="EMBL" id="MVGT01000186">
    <property type="protein sequence ID" value="OVA19462.1"/>
    <property type="molecule type" value="Genomic_DNA"/>
</dbReference>
<dbReference type="Pfam" id="PF13837">
    <property type="entry name" value="Myb_DNA-bind_4"/>
    <property type="match status" value="1"/>
</dbReference>
<dbReference type="CDD" id="cd05257">
    <property type="entry name" value="Arna_like_SDR_e"/>
    <property type="match status" value="1"/>
</dbReference>
<dbReference type="InterPro" id="IPR045869">
    <property type="entry name" value="Arna-like_SDR_e"/>
</dbReference>
<feature type="compositionally biased region" description="Basic and acidic residues" evidence="2">
    <location>
        <begin position="808"/>
        <end position="822"/>
    </location>
</feature>
<dbReference type="Pfam" id="PF01370">
    <property type="entry name" value="Epimerase"/>
    <property type="match status" value="3"/>
</dbReference>
<evidence type="ECO:0000259" key="3">
    <source>
        <dbReference type="Pfam" id="PF01370"/>
    </source>
</evidence>
<evidence type="ECO:0000259" key="4">
    <source>
        <dbReference type="Pfam" id="PF13837"/>
    </source>
</evidence>
<feature type="region of interest" description="Disordered" evidence="2">
    <location>
        <begin position="751"/>
        <end position="826"/>
    </location>
</feature>
<feature type="compositionally biased region" description="Basic and acidic residues" evidence="2">
    <location>
        <begin position="778"/>
        <end position="787"/>
    </location>
</feature>
<dbReference type="STRING" id="56857.A0A200R9R3"/>
<name>A0A200R9R3_MACCD</name>
<feature type="compositionally biased region" description="Basic residues" evidence="2">
    <location>
        <begin position="671"/>
        <end position="686"/>
    </location>
</feature>
<gene>
    <name evidence="5" type="ORF">BVC80_9057g38</name>
</gene>
<dbReference type="InterPro" id="IPR044822">
    <property type="entry name" value="Myb_DNA-bind_4"/>
</dbReference>
<dbReference type="InterPro" id="IPR036291">
    <property type="entry name" value="NAD(P)-bd_dom_sf"/>
</dbReference>
<proteinExistence type="predicted"/>
<dbReference type="PANTHER" id="PTHR43245:SF13">
    <property type="entry name" value="UDP-D-APIOSE_UDP-D-XYLOSE SYNTHASE 2"/>
    <property type="match status" value="1"/>
</dbReference>
<keyword evidence="1" id="KW-0520">NAD</keyword>
<dbReference type="GO" id="GO:0016831">
    <property type="term" value="F:carboxy-lyase activity"/>
    <property type="evidence" value="ECO:0007669"/>
    <property type="project" value="InterPro"/>
</dbReference>
<protein>
    <submittedName>
        <fullName evidence="5">NAD-dependent epimerase/dehydratase</fullName>
    </submittedName>
</protein>
<dbReference type="InterPro" id="IPR001509">
    <property type="entry name" value="Epimerase_deHydtase"/>
</dbReference>
<dbReference type="InterPro" id="IPR050177">
    <property type="entry name" value="Lipid_A_modif_metabolic_enz"/>
</dbReference>
<evidence type="ECO:0000313" key="5">
    <source>
        <dbReference type="EMBL" id="OVA19462.1"/>
    </source>
</evidence>
<feature type="domain" description="Myb/SANT-like DNA-binding" evidence="4">
    <location>
        <begin position="678"/>
        <end position="722"/>
    </location>
</feature>
<evidence type="ECO:0000256" key="2">
    <source>
        <dbReference type="SAM" id="MobiDB-lite"/>
    </source>
</evidence>
<dbReference type="Gene3D" id="1.10.10.60">
    <property type="entry name" value="Homeodomain-like"/>
    <property type="match status" value="1"/>
</dbReference>
<feature type="domain" description="NAD-dependent epimerase/dehydratase" evidence="3">
    <location>
        <begin position="502"/>
        <end position="594"/>
    </location>
</feature>
<sequence length="850" mass="95189">MASKTYRVDLDGNPIKPITICMIGAGGFIGSHLCEKLMSETPHTVLAVDVYNDKIKHLLEPDSLPWAGRIQFHRINIKHDSRLEGLIKVADLTINLAAICTPADYNTRPLDTIYSNFIDALPVVKYCSENNKRLIHFSACEIYGKTIGSFLPKDHPLRQDPEFYVLKEDVSPCIFGPIEKQRWSYACAKQLIERLIYSDGAENGLEFTIVRPFNWIGPRMDFFPGVDGPSEGVPRVLACFSNNLLRGEPLKLVDGGQSQRTFIYIKDAIETVMLMIVMVSLQNPARANGQIFNVGNPNNEVTVKQLAEMMTEVYCKVSGEPSLEVPTVDVSSKEFYGEGYDDSDKRIPDMTVINRQLGSLGMVWDCWQVDLLESTLTYQHRTYAEAFHRINIKHDSRLEGLIKMADLTVNLAAICTLADYNTRPLDTIYSNFIDALPVVKYCSEKNKCLIHFSTCEIYGKTIGSFLPKDHPLRQVDLVPTCDRGVLEHVHEIVILPHYKFTILDAEGAENGLEYTIVRSFNWIGPRMDFIPGLMVQVRVFLEFWYALNLLRGEPLKLVGGGQSQRTFIYVKDTTEAVMLMIENPARANGQVFNVRNPNNEVTVKQLAEMMTEVYSKVSGEPSIEVPTVDVSSKEFYGEGYDDNDKRIPDMTTINRQLDDGGPEGNDPSSNCKKKSSGPLQKKGKWKSVSRAIMEKGFYVSPQQCEDKFNDPNKSYKRVNDILRKGTAGGVRAVGVGNSRTRADAEGFKMVKGGISCEEEEDGEDEDDGGEEDEEETEDGGKCQKVHGEPVGIEAVDEKSDDAVGGTKSELEKQRLEWRRGDGEDQTQSAGYLDIKVMLLLPSTHYVMSAT</sequence>
<feature type="compositionally biased region" description="Acidic residues" evidence="2">
    <location>
        <begin position="756"/>
        <end position="777"/>
    </location>
</feature>